<organism evidence="1 2">
    <name type="scientific">Smallanthus sonchifolius</name>
    <dbReference type="NCBI Taxonomy" id="185202"/>
    <lineage>
        <taxon>Eukaryota</taxon>
        <taxon>Viridiplantae</taxon>
        <taxon>Streptophyta</taxon>
        <taxon>Embryophyta</taxon>
        <taxon>Tracheophyta</taxon>
        <taxon>Spermatophyta</taxon>
        <taxon>Magnoliopsida</taxon>
        <taxon>eudicotyledons</taxon>
        <taxon>Gunneridae</taxon>
        <taxon>Pentapetalae</taxon>
        <taxon>asterids</taxon>
        <taxon>campanulids</taxon>
        <taxon>Asterales</taxon>
        <taxon>Asteraceae</taxon>
        <taxon>Asteroideae</taxon>
        <taxon>Heliantheae alliance</taxon>
        <taxon>Millerieae</taxon>
        <taxon>Smallanthus</taxon>
    </lineage>
</organism>
<proteinExistence type="predicted"/>
<reference evidence="1 2" key="2">
    <citation type="journal article" date="2022" name="Mol. Ecol. Resour.">
        <title>The genomes of chicory, endive, great burdock and yacon provide insights into Asteraceae paleo-polyploidization history and plant inulin production.</title>
        <authorList>
            <person name="Fan W."/>
            <person name="Wang S."/>
            <person name="Wang H."/>
            <person name="Wang A."/>
            <person name="Jiang F."/>
            <person name="Liu H."/>
            <person name="Zhao H."/>
            <person name="Xu D."/>
            <person name="Zhang Y."/>
        </authorList>
    </citation>
    <scope>NUCLEOTIDE SEQUENCE [LARGE SCALE GENOMIC DNA]</scope>
    <source>
        <strain evidence="2">cv. Yunnan</strain>
        <tissue evidence="1">Leaves</tissue>
    </source>
</reference>
<comment type="caution">
    <text evidence="1">The sequence shown here is derived from an EMBL/GenBank/DDBJ whole genome shotgun (WGS) entry which is preliminary data.</text>
</comment>
<name>A0ACB9IQ93_9ASTR</name>
<accession>A0ACB9IQ93</accession>
<gene>
    <name evidence="1" type="ORF">L1987_19789</name>
</gene>
<dbReference type="EMBL" id="CM042024">
    <property type="protein sequence ID" value="KAI3810179.1"/>
    <property type="molecule type" value="Genomic_DNA"/>
</dbReference>
<reference evidence="2" key="1">
    <citation type="journal article" date="2022" name="Mol. Ecol. Resour.">
        <title>The genomes of chicory, endive, great burdock and yacon provide insights into Asteraceae palaeo-polyploidization history and plant inulin production.</title>
        <authorList>
            <person name="Fan W."/>
            <person name="Wang S."/>
            <person name="Wang H."/>
            <person name="Wang A."/>
            <person name="Jiang F."/>
            <person name="Liu H."/>
            <person name="Zhao H."/>
            <person name="Xu D."/>
            <person name="Zhang Y."/>
        </authorList>
    </citation>
    <scope>NUCLEOTIDE SEQUENCE [LARGE SCALE GENOMIC DNA]</scope>
    <source>
        <strain evidence="2">cv. Yunnan</strain>
    </source>
</reference>
<protein>
    <submittedName>
        <fullName evidence="1">Uncharacterized protein</fullName>
    </submittedName>
</protein>
<keyword evidence="2" id="KW-1185">Reference proteome</keyword>
<dbReference type="Proteomes" id="UP001056120">
    <property type="component" value="Linkage Group LG07"/>
</dbReference>
<sequence length="340" mass="38175">MSFSSSLRLFFPKFPNPSPIFKTLTLSTFPQNLSISIVKPITIQSIPTRSFPVNSTSQSSLQPIEQLPNKLQQIITLFQSVQDPRAKYQQLLFYGKNLKPLEPQFKTDTNKVKGCVSQVWLRAYFDSDNKNVIFEADSDSVLTKGLAALLVQGLSGHTVEEILRVSPDFIVLLGLQQNLTPSRNNGFLNMLKLMQKKAFTLFVEAEKGIELEVKDVEKVELDLKFENPIENSKINDDDGALDVGLLGSRGERILEILKRELAPDELEVKDVSYQHAGHAGVRGSYDGETHFELKVVSREFEGKSMVKRHRLVYSLLEDELQSGLHALSIDAKTPTEIGLK</sequence>
<evidence type="ECO:0000313" key="1">
    <source>
        <dbReference type="EMBL" id="KAI3810179.1"/>
    </source>
</evidence>
<evidence type="ECO:0000313" key="2">
    <source>
        <dbReference type="Proteomes" id="UP001056120"/>
    </source>
</evidence>